<dbReference type="FunFam" id="3.90.1490.10:FF:000001">
    <property type="entry name" value="Diphthine--ammonia ligase"/>
    <property type="match status" value="1"/>
</dbReference>
<dbReference type="InterPro" id="IPR014729">
    <property type="entry name" value="Rossmann-like_a/b/a_fold"/>
</dbReference>
<evidence type="ECO:0000256" key="6">
    <source>
        <dbReference type="ARBA" id="ARBA00022741"/>
    </source>
</evidence>
<dbReference type="AlphaFoldDB" id="A0A914D4W5"/>
<dbReference type="PANTHER" id="PTHR12196:SF2">
    <property type="entry name" value="DIPHTHINE--AMMONIA LIGASE"/>
    <property type="match status" value="1"/>
</dbReference>
<keyword evidence="7 9" id="KW-0067">ATP-binding</keyword>
<keyword evidence="11" id="KW-1185">Reference proteome</keyword>
<dbReference type="Gene3D" id="3.40.50.620">
    <property type="entry name" value="HUPs"/>
    <property type="match status" value="1"/>
</dbReference>
<protein>
    <recommendedName>
        <fullName evidence="4 9">Diphthine--ammonia ligase</fullName>
        <ecNumber evidence="3 9">6.3.1.14</ecNumber>
    </recommendedName>
</protein>
<evidence type="ECO:0000256" key="8">
    <source>
        <dbReference type="ARBA" id="ARBA00048108"/>
    </source>
</evidence>
<keyword evidence="5 9" id="KW-0436">Ligase</keyword>
<evidence type="ECO:0000256" key="3">
    <source>
        <dbReference type="ARBA" id="ARBA00012089"/>
    </source>
</evidence>
<accession>A0A914D4W5</accession>
<evidence type="ECO:0000256" key="4">
    <source>
        <dbReference type="ARBA" id="ARBA00018426"/>
    </source>
</evidence>
<dbReference type="NCBIfam" id="TIGR00290">
    <property type="entry name" value="MJ0570_dom"/>
    <property type="match status" value="1"/>
</dbReference>
<evidence type="ECO:0000256" key="1">
    <source>
        <dbReference type="ARBA" id="ARBA00005156"/>
    </source>
</evidence>
<dbReference type="GO" id="GO:0017178">
    <property type="term" value="F:diphthine-ammonia ligase activity"/>
    <property type="evidence" value="ECO:0007669"/>
    <property type="project" value="UniProtKB-UniRule"/>
</dbReference>
<comment type="pathway">
    <text evidence="1 9">Protein modification; peptidyl-diphthamide biosynthesis.</text>
</comment>
<comment type="similarity">
    <text evidence="2 9">Belongs to the Diphthine--ammonia ligase family.</text>
</comment>
<sequence length="234" mass="26334">MLCKEAGHEIVCLANLFPSESKEIDSYMYQSVGHEGIKAIGQATGLPLFRKEIRGRPLNTEKTYEVEEKDEVEDLFFLLKTIKSQYPNIEGVSVGAIQSSYQKDRVENVCKRLNLTPLCYLWEKDQIQLFDSMIHAGVDAIVIKVAAMGLTSKHLGMTLKEIRDHLLEMNKKYGSHVCGEGGEYETFVVDSPLYQKRISVDQCEAILHSDNSIAPVAYLKLNSLSLCDKNEIAQ</sequence>
<evidence type="ECO:0000256" key="5">
    <source>
        <dbReference type="ARBA" id="ARBA00022598"/>
    </source>
</evidence>
<dbReference type="GO" id="GO:0017183">
    <property type="term" value="P:protein histidyl modification to diphthamide"/>
    <property type="evidence" value="ECO:0007669"/>
    <property type="project" value="TreeGrafter"/>
</dbReference>
<evidence type="ECO:0000256" key="7">
    <source>
        <dbReference type="ARBA" id="ARBA00022840"/>
    </source>
</evidence>
<evidence type="ECO:0000256" key="9">
    <source>
        <dbReference type="PIRNR" id="PIRNR039123"/>
    </source>
</evidence>
<dbReference type="WBParaSite" id="ACRNAN_scaffold1916.g27142.t1">
    <property type="protein sequence ID" value="ACRNAN_scaffold1916.g27142.t1"/>
    <property type="gene ID" value="ACRNAN_scaffold1916.g27142"/>
</dbReference>
<evidence type="ECO:0000259" key="10">
    <source>
        <dbReference type="Pfam" id="PF01902"/>
    </source>
</evidence>
<evidence type="ECO:0000313" key="11">
    <source>
        <dbReference type="Proteomes" id="UP000887540"/>
    </source>
</evidence>
<dbReference type="CDD" id="cd01994">
    <property type="entry name" value="AANH_PF0828-like"/>
    <property type="match status" value="1"/>
</dbReference>
<reference evidence="12" key="1">
    <citation type="submission" date="2022-11" db="UniProtKB">
        <authorList>
            <consortium name="WormBaseParasite"/>
        </authorList>
    </citation>
    <scope>IDENTIFICATION</scope>
</reference>
<dbReference type="PIRSF" id="PIRSF039123">
    <property type="entry name" value="Diphthamide_synthase"/>
    <property type="match status" value="1"/>
</dbReference>
<name>A0A914D4W5_9BILA</name>
<feature type="domain" description="Diphthamide synthase" evidence="10">
    <location>
        <begin position="9"/>
        <end position="216"/>
    </location>
</feature>
<dbReference type="GO" id="GO:0005524">
    <property type="term" value="F:ATP binding"/>
    <property type="evidence" value="ECO:0007669"/>
    <property type="project" value="UniProtKB-UniRule"/>
</dbReference>
<proteinExistence type="inferred from homology"/>
<dbReference type="SUPFAM" id="SSF52402">
    <property type="entry name" value="Adenine nucleotide alpha hydrolases-like"/>
    <property type="match status" value="1"/>
</dbReference>
<dbReference type="InterPro" id="IPR002761">
    <property type="entry name" value="Diphthami_syn_dom"/>
</dbReference>
<evidence type="ECO:0000256" key="2">
    <source>
        <dbReference type="ARBA" id="ARBA00008496"/>
    </source>
</evidence>
<keyword evidence="6 9" id="KW-0547">Nucleotide-binding</keyword>
<evidence type="ECO:0000313" key="12">
    <source>
        <dbReference type="WBParaSite" id="ACRNAN_scaffold1916.g27142.t1"/>
    </source>
</evidence>
<comment type="function">
    <text evidence="9">Amidase that catalyzes the last step of diphthamide biosynthesis using ammonium and ATP.</text>
</comment>
<comment type="catalytic activity">
    <reaction evidence="8 9">
        <text>diphthine-[translation elongation factor 2] + NH4(+) + ATP = diphthamide-[translation elongation factor 2] + AMP + diphosphate + H(+)</text>
        <dbReference type="Rhea" id="RHEA:19753"/>
        <dbReference type="Rhea" id="RHEA-COMP:10172"/>
        <dbReference type="Rhea" id="RHEA-COMP:10174"/>
        <dbReference type="ChEBI" id="CHEBI:15378"/>
        <dbReference type="ChEBI" id="CHEBI:16692"/>
        <dbReference type="ChEBI" id="CHEBI:28938"/>
        <dbReference type="ChEBI" id="CHEBI:30616"/>
        <dbReference type="ChEBI" id="CHEBI:33019"/>
        <dbReference type="ChEBI" id="CHEBI:82696"/>
        <dbReference type="ChEBI" id="CHEBI:456215"/>
        <dbReference type="EC" id="6.3.1.14"/>
    </reaction>
</comment>
<organism evidence="11 12">
    <name type="scientific">Acrobeloides nanus</name>
    <dbReference type="NCBI Taxonomy" id="290746"/>
    <lineage>
        <taxon>Eukaryota</taxon>
        <taxon>Metazoa</taxon>
        <taxon>Ecdysozoa</taxon>
        <taxon>Nematoda</taxon>
        <taxon>Chromadorea</taxon>
        <taxon>Rhabditida</taxon>
        <taxon>Tylenchina</taxon>
        <taxon>Cephalobomorpha</taxon>
        <taxon>Cephaloboidea</taxon>
        <taxon>Cephalobidae</taxon>
        <taxon>Acrobeloides</taxon>
    </lineage>
</organism>
<dbReference type="InterPro" id="IPR030662">
    <property type="entry name" value="DPH6/MJ0570"/>
</dbReference>
<dbReference type="Proteomes" id="UP000887540">
    <property type="component" value="Unplaced"/>
</dbReference>
<dbReference type="FunFam" id="3.40.50.620:FF:000145">
    <property type="entry name" value="ATP-binding domain containing protein"/>
    <property type="match status" value="1"/>
</dbReference>
<dbReference type="EC" id="6.3.1.14" evidence="3 9"/>
<dbReference type="Gene3D" id="3.90.1490.10">
    <property type="entry name" value="putative n-type atp pyrophosphatase, domain 2"/>
    <property type="match status" value="1"/>
</dbReference>
<dbReference type="PANTHER" id="PTHR12196">
    <property type="entry name" value="DOMAIN OF UNKNOWN FUNCTION 71 DUF71 -CONTAINING PROTEIN"/>
    <property type="match status" value="1"/>
</dbReference>
<dbReference type="Pfam" id="PF01902">
    <property type="entry name" value="Diphthami_syn_2"/>
    <property type="match status" value="1"/>
</dbReference>